<dbReference type="PROSITE" id="PS50090">
    <property type="entry name" value="MYB_LIKE"/>
    <property type="match status" value="1"/>
</dbReference>
<dbReference type="RefSeq" id="XP_028468522.1">
    <property type="nucleotide sequence ID" value="XM_028613393.1"/>
</dbReference>
<feature type="region of interest" description="Disordered" evidence="1">
    <location>
        <begin position="76"/>
        <end position="235"/>
    </location>
</feature>
<feature type="compositionally biased region" description="Basic residues" evidence="1">
    <location>
        <begin position="93"/>
        <end position="106"/>
    </location>
</feature>
<dbReference type="EMBL" id="ML119052">
    <property type="protein sequence ID" value="ROT40716.1"/>
    <property type="molecule type" value="Genomic_DNA"/>
</dbReference>
<feature type="compositionally biased region" description="Basic residues" evidence="1">
    <location>
        <begin position="159"/>
        <end position="172"/>
    </location>
</feature>
<evidence type="ECO:0000313" key="4">
    <source>
        <dbReference type="Proteomes" id="UP000272025"/>
    </source>
</evidence>
<dbReference type="Proteomes" id="UP000272025">
    <property type="component" value="Unassembled WGS sequence"/>
</dbReference>
<dbReference type="InterPro" id="IPR001005">
    <property type="entry name" value="SANT/Myb"/>
</dbReference>
<feature type="compositionally biased region" description="Polar residues" evidence="1">
    <location>
        <begin position="214"/>
        <end position="228"/>
    </location>
</feature>
<dbReference type="OrthoDB" id="4848529at2759"/>
<dbReference type="GeneID" id="39581871"/>
<evidence type="ECO:0000313" key="3">
    <source>
        <dbReference type="EMBL" id="ROT40716.1"/>
    </source>
</evidence>
<feature type="compositionally biased region" description="Basic and acidic residues" evidence="1">
    <location>
        <begin position="192"/>
        <end position="204"/>
    </location>
</feature>
<keyword evidence="4" id="KW-1185">Reference proteome</keyword>
<evidence type="ECO:0000259" key="2">
    <source>
        <dbReference type="PROSITE" id="PS50090"/>
    </source>
</evidence>
<protein>
    <recommendedName>
        <fullName evidence="2">Myb-like domain-containing protein</fullName>
    </recommendedName>
</protein>
<organism evidence="3 4">
    <name type="scientific">Sodiomyces alkalinus (strain CBS 110278 / VKM F-3762 / F11)</name>
    <name type="common">Alkaliphilic filamentous fungus</name>
    <dbReference type="NCBI Taxonomy" id="1314773"/>
    <lineage>
        <taxon>Eukaryota</taxon>
        <taxon>Fungi</taxon>
        <taxon>Dikarya</taxon>
        <taxon>Ascomycota</taxon>
        <taxon>Pezizomycotina</taxon>
        <taxon>Sordariomycetes</taxon>
        <taxon>Hypocreomycetidae</taxon>
        <taxon>Glomerellales</taxon>
        <taxon>Plectosphaerellaceae</taxon>
        <taxon>Sodiomyces</taxon>
    </lineage>
</organism>
<accession>A0A3N2Q1Y4</accession>
<dbReference type="CDD" id="cd00167">
    <property type="entry name" value="SANT"/>
    <property type="match status" value="1"/>
</dbReference>
<feature type="region of interest" description="Disordered" evidence="1">
    <location>
        <begin position="1"/>
        <end position="29"/>
    </location>
</feature>
<feature type="domain" description="Myb-like" evidence="2">
    <location>
        <begin position="15"/>
        <end position="68"/>
    </location>
</feature>
<proteinExistence type="predicted"/>
<dbReference type="AlphaFoldDB" id="A0A3N2Q1Y4"/>
<name>A0A3N2Q1Y4_SODAK</name>
<gene>
    <name evidence="3" type="ORF">SODALDRAFT_348897</name>
</gene>
<evidence type="ECO:0000256" key="1">
    <source>
        <dbReference type="SAM" id="MobiDB-lite"/>
    </source>
</evidence>
<reference evidence="3 4" key="1">
    <citation type="journal article" date="2018" name="Mol. Ecol.">
        <title>The obligate alkalophilic soda-lake fungus Sodiomyces alkalinus has shifted to a protein diet.</title>
        <authorList>
            <person name="Grum-Grzhimaylo A.A."/>
            <person name="Falkoski D.L."/>
            <person name="van den Heuvel J."/>
            <person name="Valero-Jimenez C.A."/>
            <person name="Min B."/>
            <person name="Choi I.G."/>
            <person name="Lipzen A."/>
            <person name="Daum C.G."/>
            <person name="Aanen D.K."/>
            <person name="Tsang A."/>
            <person name="Henrissat B."/>
            <person name="Bilanenko E.N."/>
            <person name="de Vries R.P."/>
            <person name="van Kan J.A.L."/>
            <person name="Grigoriev I.V."/>
            <person name="Debets A.J.M."/>
        </authorList>
    </citation>
    <scope>NUCLEOTIDE SEQUENCE [LARGE SCALE GENOMIC DNA]</scope>
    <source>
        <strain evidence="3 4">F11</strain>
    </source>
</reference>
<sequence>MSDVQSDAGDTKMSGESGKPAAWTPAEKNQLVLRILNQALGEGSVDWKQIILPGRTTKALKNQWTRIHAEMKALALDGGDESGDKPVALSPAKPKKTATPRKRTPKKAPATGDAEAGENAGEKVEGAEGPNGETSTPTKPKRGRKRQADAVSDEEGSAKKKRTPKKPAKTKAKAKDSEEELEDPIAVSNVGIKEEAEVKADTNDKGVAADGETTKSNADSSKPANGTVTEEEEDA</sequence>